<proteinExistence type="predicted"/>
<dbReference type="EMBL" id="VSSQ01000002">
    <property type="protein sequence ID" value="MPL56022.1"/>
    <property type="molecule type" value="Genomic_DNA"/>
</dbReference>
<evidence type="ECO:0000313" key="1">
    <source>
        <dbReference type="EMBL" id="MPL56022.1"/>
    </source>
</evidence>
<organism evidence="1">
    <name type="scientific">bioreactor metagenome</name>
    <dbReference type="NCBI Taxonomy" id="1076179"/>
    <lineage>
        <taxon>unclassified sequences</taxon>
        <taxon>metagenomes</taxon>
        <taxon>ecological metagenomes</taxon>
    </lineage>
</organism>
<protein>
    <submittedName>
        <fullName evidence="1">Uncharacterized protein</fullName>
    </submittedName>
</protein>
<gene>
    <name evidence="1" type="ORF">SDC9_01504</name>
</gene>
<sequence>MNFPDYITWFSLKFPKEFDYFQKIQDSPQSENIYSDYYQYLYSQEESDYYENGVFQKYLEPYFYSKKPNKMANRNYKGTRARVSQREDWSRDRYVQRRSQGKHSGAVMTRYYPKSGANKDKEQTIVNGWRLSRNKELIKITAVTTEKTSLSEKGWYSNVAVTFINTVTGAKYLHWGTMQKSTGKVVVSDMAFVMNPKAKNGGYAGTFVNND</sequence>
<reference evidence="1" key="1">
    <citation type="submission" date="2019-08" db="EMBL/GenBank/DDBJ databases">
        <authorList>
            <person name="Kucharzyk K."/>
            <person name="Murdoch R.W."/>
            <person name="Higgins S."/>
            <person name="Loffler F."/>
        </authorList>
    </citation>
    <scope>NUCLEOTIDE SEQUENCE</scope>
</reference>
<accession>A0A644SQU7</accession>
<name>A0A644SQU7_9ZZZZ</name>
<comment type="caution">
    <text evidence="1">The sequence shown here is derived from an EMBL/GenBank/DDBJ whole genome shotgun (WGS) entry which is preliminary data.</text>
</comment>
<dbReference type="AlphaFoldDB" id="A0A644SQU7"/>